<comment type="caution">
    <text evidence="3">The sequence shown here is derived from an EMBL/GenBank/DDBJ whole genome shotgun (WGS) entry which is preliminary data.</text>
</comment>
<name>A0ABP0JUT2_9DINO</name>
<proteinExistence type="predicted"/>
<feature type="transmembrane region" description="Helical" evidence="2">
    <location>
        <begin position="38"/>
        <end position="61"/>
    </location>
</feature>
<reference evidence="3 4" key="1">
    <citation type="submission" date="2024-02" db="EMBL/GenBank/DDBJ databases">
        <authorList>
            <person name="Chen Y."/>
            <person name="Shah S."/>
            <person name="Dougan E. K."/>
            <person name="Thang M."/>
            <person name="Chan C."/>
        </authorList>
    </citation>
    <scope>NUCLEOTIDE SEQUENCE [LARGE SCALE GENOMIC DNA]</scope>
</reference>
<keyword evidence="2" id="KW-1133">Transmembrane helix</keyword>
<keyword evidence="2" id="KW-0812">Transmembrane</keyword>
<keyword evidence="2" id="KW-0472">Membrane</keyword>
<accession>A0ABP0JUT2</accession>
<organism evidence="3 4">
    <name type="scientific">Durusdinium trenchii</name>
    <dbReference type="NCBI Taxonomy" id="1381693"/>
    <lineage>
        <taxon>Eukaryota</taxon>
        <taxon>Sar</taxon>
        <taxon>Alveolata</taxon>
        <taxon>Dinophyceae</taxon>
        <taxon>Suessiales</taxon>
        <taxon>Symbiodiniaceae</taxon>
        <taxon>Durusdinium</taxon>
    </lineage>
</organism>
<gene>
    <name evidence="3" type="ORF">CCMP2556_LOCUS13083</name>
</gene>
<feature type="region of interest" description="Disordered" evidence="1">
    <location>
        <begin position="77"/>
        <end position="103"/>
    </location>
</feature>
<evidence type="ECO:0000313" key="4">
    <source>
        <dbReference type="Proteomes" id="UP001642484"/>
    </source>
</evidence>
<evidence type="ECO:0000313" key="3">
    <source>
        <dbReference type="EMBL" id="CAK9017990.1"/>
    </source>
</evidence>
<dbReference type="EMBL" id="CAXAMN010006557">
    <property type="protein sequence ID" value="CAK9017990.1"/>
    <property type="molecule type" value="Genomic_DNA"/>
</dbReference>
<feature type="transmembrane region" description="Helical" evidence="2">
    <location>
        <begin position="9"/>
        <end position="32"/>
    </location>
</feature>
<protein>
    <submittedName>
        <fullName evidence="3">Uncharacterized protein</fullName>
    </submittedName>
</protein>
<dbReference type="Proteomes" id="UP001642484">
    <property type="component" value="Unassembled WGS sequence"/>
</dbReference>
<evidence type="ECO:0000256" key="2">
    <source>
        <dbReference type="SAM" id="Phobius"/>
    </source>
</evidence>
<evidence type="ECO:0000256" key="1">
    <source>
        <dbReference type="SAM" id="MobiDB-lite"/>
    </source>
</evidence>
<sequence length="103" mass="11128">MAAGRVNSVFYAGLAGSWLGQVPGVILCISLWRKDLYGIYTGVAAGYGLLVLLYSGIVLCLDWDKVVEEAQLRSETTKPDLTMSMQPTNAENDEEQSPNTNAA</sequence>
<keyword evidence="4" id="KW-1185">Reference proteome</keyword>